<feature type="transmembrane region" description="Helical" evidence="4">
    <location>
        <begin position="220"/>
        <end position="239"/>
    </location>
</feature>
<evidence type="ECO:0008006" key="7">
    <source>
        <dbReference type="Google" id="ProtNLM"/>
    </source>
</evidence>
<evidence type="ECO:0000256" key="1">
    <source>
        <dbReference type="ARBA" id="ARBA00004370"/>
    </source>
</evidence>
<reference evidence="5 6" key="1">
    <citation type="journal article" date="2018" name="Genome Biol. Evol.">
        <title>Multiple Roots of Fruiting Body Formation in Amoebozoa.</title>
        <authorList>
            <person name="Hillmann F."/>
            <person name="Forbes G."/>
            <person name="Novohradska S."/>
            <person name="Ferling I."/>
            <person name="Riege K."/>
            <person name="Groth M."/>
            <person name="Westermann M."/>
            <person name="Marz M."/>
            <person name="Spaller T."/>
            <person name="Winckler T."/>
            <person name="Schaap P."/>
            <person name="Glockner G."/>
        </authorList>
    </citation>
    <scope>NUCLEOTIDE SEQUENCE [LARGE SCALE GENOMIC DNA]</scope>
    <source>
        <strain evidence="5 6">Jena</strain>
    </source>
</reference>
<feature type="transmembrane region" description="Helical" evidence="4">
    <location>
        <begin position="317"/>
        <end position="337"/>
    </location>
</feature>
<comment type="caution">
    <text evidence="5">The sequence shown here is derived from an EMBL/GenBank/DDBJ whole genome shotgun (WGS) entry which is preliminary data.</text>
</comment>
<feature type="transmembrane region" description="Helical" evidence="4">
    <location>
        <begin position="86"/>
        <end position="104"/>
    </location>
</feature>
<dbReference type="InterPro" id="IPR043130">
    <property type="entry name" value="CDP-OH_PTrfase_TM_dom"/>
</dbReference>
<evidence type="ECO:0000256" key="2">
    <source>
        <dbReference type="ARBA" id="ARBA00010441"/>
    </source>
</evidence>
<comment type="similarity">
    <text evidence="2">Belongs to the CDP-alcohol phosphatidyltransferase class-I family.</text>
</comment>
<feature type="transmembrane region" description="Helical" evidence="4">
    <location>
        <begin position="285"/>
        <end position="305"/>
    </location>
</feature>
<feature type="transmembrane region" description="Helical" evidence="4">
    <location>
        <begin position="251"/>
        <end position="273"/>
    </location>
</feature>
<dbReference type="Pfam" id="PF01066">
    <property type="entry name" value="CDP-OH_P_transf"/>
    <property type="match status" value="1"/>
</dbReference>
<feature type="transmembrane region" description="Helical" evidence="4">
    <location>
        <begin position="343"/>
        <end position="366"/>
    </location>
</feature>
<feature type="non-terminal residue" evidence="5">
    <location>
        <position position="1"/>
    </location>
</feature>
<comment type="subcellular location">
    <subcellularLocation>
        <location evidence="1">Membrane</location>
    </subcellularLocation>
</comment>
<dbReference type="GO" id="GO:0016020">
    <property type="term" value="C:membrane"/>
    <property type="evidence" value="ECO:0007669"/>
    <property type="project" value="UniProtKB-SubCell"/>
</dbReference>
<evidence type="ECO:0000256" key="4">
    <source>
        <dbReference type="SAM" id="Phobius"/>
    </source>
</evidence>
<keyword evidence="3 4" id="KW-0472">Membrane</keyword>
<sequence length="387" mass="43150">SGRHTSSIMPIYFTQQQLDRVKIYPAGTTNDNSLLYKYWISPMCAKLVSILPSHVAPNLLTLTGWFCTLATYTLSILFMTDMISDAPRWVYFLMGVLIFAYMTLDNMDGKQAFRTGSSTPLGEALDHGVDSFSVGIIIAGSASVTQAGVWWPLVALGPAMVAFYLAHWQEYFNHYLELGLLGPTEAEVIASFGYLATAFFGPQLWTVEHTVMGFTFKLSMFVMIATIGAATWTTLYGLYDGITRAKAKGVSLFQAITQLFPFTLSLLAGGVWAYHSYSTYENGYAYVYITIFNLLFSYLTILCIVQRICQLPFSYFYIPMLPLLFAAVNSLLGTPILSEEKTLLILMIFYLINTALFCTEVVTGFCKALNIKFLTIPYPNKATKKTA</sequence>
<dbReference type="PIRSF" id="PIRSF015665">
    <property type="entry name" value="CHOPT"/>
    <property type="match status" value="1"/>
</dbReference>
<keyword evidence="6" id="KW-1185">Reference proteome</keyword>
<dbReference type="Proteomes" id="UP000241769">
    <property type="component" value="Unassembled WGS sequence"/>
</dbReference>
<organism evidence="5 6">
    <name type="scientific">Planoprotostelium fungivorum</name>
    <dbReference type="NCBI Taxonomy" id="1890364"/>
    <lineage>
        <taxon>Eukaryota</taxon>
        <taxon>Amoebozoa</taxon>
        <taxon>Evosea</taxon>
        <taxon>Variosea</taxon>
        <taxon>Cavosteliida</taxon>
        <taxon>Cavosteliaceae</taxon>
        <taxon>Planoprotostelium</taxon>
    </lineage>
</organism>
<dbReference type="Gene3D" id="1.20.120.1760">
    <property type="match status" value="1"/>
</dbReference>
<evidence type="ECO:0000313" key="5">
    <source>
        <dbReference type="EMBL" id="PRP76827.1"/>
    </source>
</evidence>
<accession>A0A2P6MYP4</accession>
<feature type="transmembrane region" description="Helical" evidence="4">
    <location>
        <begin position="149"/>
        <end position="166"/>
    </location>
</feature>
<gene>
    <name evidence="5" type="ORF">PROFUN_14867</name>
</gene>
<dbReference type="PANTHER" id="PTHR10414">
    <property type="entry name" value="ETHANOLAMINEPHOSPHOTRANSFERASE"/>
    <property type="match status" value="1"/>
</dbReference>
<dbReference type="InterPro" id="IPR014472">
    <property type="entry name" value="CHOPT"/>
</dbReference>
<dbReference type="InterPro" id="IPR000462">
    <property type="entry name" value="CDP-OH_P_trans"/>
</dbReference>
<keyword evidence="4" id="KW-0812">Transmembrane</keyword>
<dbReference type="GO" id="GO:0008654">
    <property type="term" value="P:phospholipid biosynthetic process"/>
    <property type="evidence" value="ECO:0007669"/>
    <property type="project" value="InterPro"/>
</dbReference>
<name>A0A2P6MYP4_9EUKA</name>
<dbReference type="STRING" id="1890364.A0A2P6MYP4"/>
<proteinExistence type="inferred from homology"/>
<feature type="transmembrane region" description="Helical" evidence="4">
    <location>
        <begin position="59"/>
        <end position="79"/>
    </location>
</feature>
<evidence type="ECO:0000313" key="6">
    <source>
        <dbReference type="Proteomes" id="UP000241769"/>
    </source>
</evidence>
<dbReference type="AlphaFoldDB" id="A0A2P6MYP4"/>
<dbReference type="OrthoDB" id="196717at2759"/>
<dbReference type="InParanoid" id="A0A2P6MYP4"/>
<protein>
    <recommendedName>
        <fullName evidence="7">CDP-alcohol phosphatidyltransferase</fullName>
    </recommendedName>
</protein>
<dbReference type="GO" id="GO:0016780">
    <property type="term" value="F:phosphotransferase activity, for other substituted phosphate groups"/>
    <property type="evidence" value="ECO:0007669"/>
    <property type="project" value="InterPro"/>
</dbReference>
<evidence type="ECO:0000256" key="3">
    <source>
        <dbReference type="ARBA" id="ARBA00023136"/>
    </source>
</evidence>
<dbReference type="PANTHER" id="PTHR10414:SF77">
    <property type="entry name" value="CDP-ALCOHOL PHOSPHATIDYLTRANSFERASE FAMILY PROTEIN"/>
    <property type="match status" value="1"/>
</dbReference>
<dbReference type="EMBL" id="MDYQ01000299">
    <property type="protein sequence ID" value="PRP76827.1"/>
    <property type="molecule type" value="Genomic_DNA"/>
</dbReference>
<keyword evidence="4" id="KW-1133">Transmembrane helix</keyword>
<feature type="transmembrane region" description="Helical" evidence="4">
    <location>
        <begin position="178"/>
        <end position="200"/>
    </location>
</feature>